<dbReference type="RefSeq" id="WP_168553263.1">
    <property type="nucleotide sequence ID" value="NZ_JAAWWL010000002.1"/>
</dbReference>
<gene>
    <name evidence="2" type="ORF">HCU67_14250</name>
</gene>
<name>A0ABX1GT32_9FLAO</name>
<evidence type="ECO:0000313" key="3">
    <source>
        <dbReference type="Proteomes" id="UP000718451"/>
    </source>
</evidence>
<comment type="caution">
    <text evidence="2">The sequence shown here is derived from an EMBL/GenBank/DDBJ whole genome shotgun (WGS) entry which is preliminary data.</text>
</comment>
<dbReference type="PROSITE" id="PS51257">
    <property type="entry name" value="PROKAR_LIPOPROTEIN"/>
    <property type="match status" value="1"/>
</dbReference>
<reference evidence="2 3" key="1">
    <citation type="submission" date="2020-04" db="EMBL/GenBank/DDBJ databases">
        <authorList>
            <person name="Yoon J."/>
        </authorList>
    </citation>
    <scope>NUCLEOTIDE SEQUENCE [LARGE SCALE GENOMIC DNA]</scope>
    <source>
        <strain evidence="2 3">DJ-13</strain>
    </source>
</reference>
<feature type="chain" id="PRO_5046285145" evidence="1">
    <location>
        <begin position="20"/>
        <end position="45"/>
    </location>
</feature>
<dbReference type="EMBL" id="JAAWWL010000002">
    <property type="protein sequence ID" value="NKI33114.1"/>
    <property type="molecule type" value="Genomic_DNA"/>
</dbReference>
<organism evidence="2 3">
    <name type="scientific">Croceivirga thetidis</name>
    <dbReference type="NCBI Taxonomy" id="2721623"/>
    <lineage>
        <taxon>Bacteria</taxon>
        <taxon>Pseudomonadati</taxon>
        <taxon>Bacteroidota</taxon>
        <taxon>Flavobacteriia</taxon>
        <taxon>Flavobacteriales</taxon>
        <taxon>Flavobacteriaceae</taxon>
        <taxon>Croceivirga</taxon>
    </lineage>
</organism>
<keyword evidence="3" id="KW-1185">Reference proteome</keyword>
<protein>
    <submittedName>
        <fullName evidence="2">Uncharacterized protein</fullName>
    </submittedName>
</protein>
<accession>A0ABX1GT32</accession>
<dbReference type="Proteomes" id="UP000718451">
    <property type="component" value="Unassembled WGS sequence"/>
</dbReference>
<evidence type="ECO:0000256" key="1">
    <source>
        <dbReference type="SAM" id="SignalP"/>
    </source>
</evidence>
<feature type="signal peptide" evidence="1">
    <location>
        <begin position="1"/>
        <end position="19"/>
    </location>
</feature>
<keyword evidence="1" id="KW-0732">Signal</keyword>
<proteinExistence type="predicted"/>
<sequence>MFKYKFLLFFALTFSVLVACEKDTCPPDTEEVYDLDGNVIGCAQQ</sequence>
<evidence type="ECO:0000313" key="2">
    <source>
        <dbReference type="EMBL" id="NKI33114.1"/>
    </source>
</evidence>